<dbReference type="Proteomes" id="UP000475532">
    <property type="component" value="Unassembled WGS sequence"/>
</dbReference>
<evidence type="ECO:0000313" key="2">
    <source>
        <dbReference type="Proteomes" id="UP000475532"/>
    </source>
</evidence>
<accession>A0A6L9QS46</accession>
<dbReference type="RefSeq" id="WP_163062778.1">
    <property type="nucleotide sequence ID" value="NZ_JAAGLI010001029.1"/>
</dbReference>
<name>A0A6L9QS46_9ACTN</name>
<proteinExistence type="predicted"/>
<comment type="caution">
    <text evidence="1">The sequence shown here is derived from an EMBL/GenBank/DDBJ whole genome shotgun (WGS) entry which is preliminary data.</text>
</comment>
<organism evidence="1 2">
    <name type="scientific">Actinomadura bangladeshensis</name>
    <dbReference type="NCBI Taxonomy" id="453573"/>
    <lineage>
        <taxon>Bacteria</taxon>
        <taxon>Bacillati</taxon>
        <taxon>Actinomycetota</taxon>
        <taxon>Actinomycetes</taxon>
        <taxon>Streptosporangiales</taxon>
        <taxon>Thermomonosporaceae</taxon>
        <taxon>Actinomadura</taxon>
    </lineage>
</organism>
<evidence type="ECO:0000313" key="1">
    <source>
        <dbReference type="EMBL" id="NEA28325.1"/>
    </source>
</evidence>
<reference evidence="1 2" key="1">
    <citation type="submission" date="2020-01" db="EMBL/GenBank/DDBJ databases">
        <title>Insect and environment-associated Actinomycetes.</title>
        <authorList>
            <person name="Currrie C."/>
            <person name="Chevrette M."/>
            <person name="Carlson C."/>
            <person name="Stubbendieck R."/>
            <person name="Wendt-Pienkowski E."/>
        </authorList>
    </citation>
    <scope>NUCLEOTIDE SEQUENCE [LARGE SCALE GENOMIC DNA]</scope>
    <source>
        <strain evidence="1 2">SID10258</strain>
    </source>
</reference>
<dbReference type="AlphaFoldDB" id="A0A6L9QS46"/>
<gene>
    <name evidence="1" type="ORF">G3I70_38385</name>
</gene>
<protein>
    <submittedName>
        <fullName evidence="1">Uncharacterized protein</fullName>
    </submittedName>
</protein>
<sequence length="144" mass="15695">MTSPTDRTAPTGQTAPLVPGDLFARHQTIAGLRALADFLEANPGVPVDEYGERYHVFTRDSDASSVALVDQTAELLGVEVTDDRPTGGHYTATKRFGRITYAIVHIPERNQRQALARDSYCRNIVLDTDHDQDENGGEDAGRAA</sequence>
<dbReference type="EMBL" id="JAAGLI010001029">
    <property type="protein sequence ID" value="NEA28325.1"/>
    <property type="molecule type" value="Genomic_DNA"/>
</dbReference>